<evidence type="ECO:0000313" key="2">
    <source>
        <dbReference type="EMBL" id="PPQ97852.1"/>
    </source>
</evidence>
<evidence type="ECO:0000259" key="1">
    <source>
        <dbReference type="Pfam" id="PF12770"/>
    </source>
</evidence>
<name>A0A409Y4F1_9AGAR</name>
<dbReference type="EMBL" id="NHYE01001178">
    <property type="protein sequence ID" value="PPQ97852.1"/>
    <property type="molecule type" value="Genomic_DNA"/>
</dbReference>
<dbReference type="OrthoDB" id="9991317at2759"/>
<proteinExistence type="predicted"/>
<dbReference type="STRING" id="231916.A0A409Y4F1"/>
<dbReference type="Gene3D" id="1.25.40.10">
    <property type="entry name" value="Tetratricopeptide repeat domain"/>
    <property type="match status" value="4"/>
</dbReference>
<evidence type="ECO:0000313" key="3">
    <source>
        <dbReference type="Proteomes" id="UP000284706"/>
    </source>
</evidence>
<dbReference type="Pfam" id="PF13374">
    <property type="entry name" value="TPR_10"/>
    <property type="match status" value="1"/>
</dbReference>
<dbReference type="PANTHER" id="PTHR19959:SF119">
    <property type="entry name" value="FUNGAL LIPASE-LIKE DOMAIN-CONTAINING PROTEIN"/>
    <property type="match status" value="1"/>
</dbReference>
<dbReference type="InterPro" id="IPR011990">
    <property type="entry name" value="TPR-like_helical_dom_sf"/>
</dbReference>
<dbReference type="PANTHER" id="PTHR19959">
    <property type="entry name" value="KINESIN LIGHT CHAIN"/>
    <property type="match status" value="1"/>
</dbReference>
<reference evidence="2 3" key="1">
    <citation type="journal article" date="2018" name="Evol. Lett.">
        <title>Horizontal gene cluster transfer increased hallucinogenic mushroom diversity.</title>
        <authorList>
            <person name="Reynolds H.T."/>
            <person name="Vijayakumar V."/>
            <person name="Gluck-Thaler E."/>
            <person name="Korotkin H.B."/>
            <person name="Matheny P.B."/>
            <person name="Slot J.C."/>
        </authorList>
    </citation>
    <scope>NUCLEOTIDE SEQUENCE [LARGE SCALE GENOMIC DNA]</scope>
    <source>
        <strain evidence="2 3">SRW20</strain>
    </source>
</reference>
<comment type="caution">
    <text evidence="2">The sequence shown here is derived from an EMBL/GenBank/DDBJ whole genome shotgun (WGS) entry which is preliminary data.</text>
</comment>
<sequence>MINDPSSKNIRRAYQSRFRGLGFLDSYTSTHALADINEAVSAFTEAVSCTPDNHERLPGHLNGLGVSLRHRFEATGDLTDISASISALQKAVELTLDSDPDKPFWLYDLGTSLMLRFVRTKRDIGDISASISAQQRAVALSPAGSPSIPLRLNSLGISLTRRFEHTEDLADISEAISVQQRAIRLSFGNENETLAHKLNALGNSLMRRFQYTGNLTDISQSIVFQYNAINHIPETDTNTLCPWLDNLGIALTLKFLRTGNLDNISESISAHRRALELYTDGHPNLPAILHHLGGSLMHRFVHTEQLTDISESISVQQQAVQLLPENHAWLPSFLDSSGSSLMRRFDRTGHVSDINEAISLQRKAVNLAPEDHARLPSRLNNLANSLRTRFQRTRHLGDISEAIAFQKKAVQLTPETHADLPTWLSNLGVFLSDYFHHTNDITFLSEAIVVQHKAVQLMPEDHSRLTARLNNLGNALFSQYQHTQDINDLAEAISVQQRAIRQSPENHPDLPVVCNNLGRSLQARFERLKNNTDIQEALSNYQRAATFSFGSLTQRLWGAQKWARLSKQDPSQALEAWHMAIDLASQVAGLEYTIQERYAFLVDISDLSTSAAAAAFEHGQPSSALEWLEQGRCLVWRQVNNLRTPLDLLRNHNASLADELARVSRALEVAANMEEASPFTGETSMTQKMSMQSEALAHVRFAQRWDELLKEVRSMPGFEDFLRPPPCSVLVKHLPKSGPVVFVNVQEDRCDALALNSGDDTPLHIPLPEFSYNKAHYLRQVLAAHLRDNGLRERGSELNNVERGMRPERKVARSSSVMKEVLRQLWDFVVRPVLNGLGFNDLSDHDSIKRIWWCATGPISFLPIHAAGLYDGVSSTSLLDFATSSYIPSLTVLKERLRGPRDGNPSKMGLLMISQPDTPGQRPIPGTTQEVRAIEDLLRTSNVRHLCLDQAAGTFDNGIKQMGLFDCVHLACHASQNSAEPLKSAFYLHDRPLQLSAIIKQNLVHADLAYLGACQTSTGDQKLSEEAVHLAAGMLAAGYRGVIATMWSISDSVAPKIARHFYSKIIADAMVGADGKRRVSGEFAANALHYAVREVRKELKDTEENLLAWIPYVHFGA</sequence>
<organism evidence="2 3">
    <name type="scientific">Gymnopilus dilepis</name>
    <dbReference type="NCBI Taxonomy" id="231916"/>
    <lineage>
        <taxon>Eukaryota</taxon>
        <taxon>Fungi</taxon>
        <taxon>Dikarya</taxon>
        <taxon>Basidiomycota</taxon>
        <taxon>Agaricomycotina</taxon>
        <taxon>Agaricomycetes</taxon>
        <taxon>Agaricomycetidae</taxon>
        <taxon>Agaricales</taxon>
        <taxon>Agaricineae</taxon>
        <taxon>Hymenogastraceae</taxon>
        <taxon>Gymnopilus</taxon>
    </lineage>
</organism>
<dbReference type="Pfam" id="PF12770">
    <property type="entry name" value="CHAT"/>
    <property type="match status" value="1"/>
</dbReference>
<dbReference type="SUPFAM" id="SSF48452">
    <property type="entry name" value="TPR-like"/>
    <property type="match status" value="3"/>
</dbReference>
<protein>
    <recommendedName>
        <fullName evidence="1">CHAT domain-containing protein</fullName>
    </recommendedName>
</protein>
<gene>
    <name evidence="2" type="ORF">CVT26_013021</name>
</gene>
<dbReference type="InParanoid" id="A0A409Y4F1"/>
<keyword evidence="3" id="KW-1185">Reference proteome</keyword>
<dbReference type="InterPro" id="IPR024983">
    <property type="entry name" value="CHAT_dom"/>
</dbReference>
<feature type="domain" description="CHAT" evidence="1">
    <location>
        <begin position="820"/>
        <end position="1116"/>
    </location>
</feature>
<accession>A0A409Y4F1</accession>
<dbReference type="AlphaFoldDB" id="A0A409Y4F1"/>
<dbReference type="Proteomes" id="UP000284706">
    <property type="component" value="Unassembled WGS sequence"/>
</dbReference>